<evidence type="ECO:0000256" key="2">
    <source>
        <dbReference type="ARBA" id="ARBA00022857"/>
    </source>
</evidence>
<evidence type="ECO:0000313" key="4">
    <source>
        <dbReference type="EMBL" id="MBB5783251.1"/>
    </source>
</evidence>
<keyword evidence="5" id="KW-1185">Reference proteome</keyword>
<dbReference type="Gene3D" id="3.40.50.720">
    <property type="entry name" value="NAD(P)-binding Rossmann-like Domain"/>
    <property type="match status" value="1"/>
</dbReference>
<feature type="domain" description="NmrA-like" evidence="3">
    <location>
        <begin position="8"/>
        <end position="253"/>
    </location>
</feature>
<keyword evidence="2" id="KW-0521">NADP</keyword>
<sequence length="302" mass="31652">MPASSAPVLVIGATGRQGGATARALRAAGIPVRALVRDPATDRARAVEALGAELVTGDLHDRDSVIRAAKDARAVFSVQMAPLTTAGFDFDDEVAQAVNLIEGAKAAGVPQFVHTSTSGAGRHIEGPGREAVAAPLNAKAAIEERVRTAGFPHWTILKPAFFMDNFLPSMAFLFPRGVAGGLVSVIKPQTRLSLVAIDDIGRAAAAAIATPERFDGVELELASDYLPMTEIATILSRALGTPLVAPDMTEEQALAAGMPAMGSSHEWLNVAGQPARPQYARDLGLPLTSFEEWAQQHLRPAA</sequence>
<proteinExistence type="inferred from homology"/>
<dbReference type="PANTHER" id="PTHR42748:SF7">
    <property type="entry name" value="NMRA LIKE REDOX SENSOR 1-RELATED"/>
    <property type="match status" value="1"/>
</dbReference>
<protein>
    <submittedName>
        <fullName evidence="4">Uncharacterized protein YbjT (DUF2867 family)</fullName>
    </submittedName>
</protein>
<name>A0A7W9LGS0_9ACTN</name>
<dbReference type="RefSeq" id="WP_185076224.1">
    <property type="nucleotide sequence ID" value="NZ_JACHMB010000001.1"/>
</dbReference>
<gene>
    <name evidence="4" type="ORF">HD596_010007</name>
</gene>
<reference evidence="4 5" key="1">
    <citation type="submission" date="2020-08" db="EMBL/GenBank/DDBJ databases">
        <title>Sequencing the genomes of 1000 actinobacteria strains.</title>
        <authorList>
            <person name="Klenk H.-P."/>
        </authorList>
    </citation>
    <scope>NUCLEOTIDE SEQUENCE [LARGE SCALE GENOMIC DNA]</scope>
    <source>
        <strain evidence="4 5">DSM 45507</strain>
    </source>
</reference>
<organism evidence="4 5">
    <name type="scientific">Nonomuraea jabiensis</name>
    <dbReference type="NCBI Taxonomy" id="882448"/>
    <lineage>
        <taxon>Bacteria</taxon>
        <taxon>Bacillati</taxon>
        <taxon>Actinomycetota</taxon>
        <taxon>Actinomycetes</taxon>
        <taxon>Streptosporangiales</taxon>
        <taxon>Streptosporangiaceae</taxon>
        <taxon>Nonomuraea</taxon>
    </lineage>
</organism>
<dbReference type="InterPro" id="IPR008030">
    <property type="entry name" value="NmrA-like"/>
</dbReference>
<dbReference type="InterPro" id="IPR036291">
    <property type="entry name" value="NAD(P)-bd_dom_sf"/>
</dbReference>
<evidence type="ECO:0000256" key="1">
    <source>
        <dbReference type="ARBA" id="ARBA00006328"/>
    </source>
</evidence>
<dbReference type="AlphaFoldDB" id="A0A7W9LGS0"/>
<evidence type="ECO:0000259" key="3">
    <source>
        <dbReference type="Pfam" id="PF05368"/>
    </source>
</evidence>
<dbReference type="PANTHER" id="PTHR42748">
    <property type="entry name" value="NITROGEN METABOLITE REPRESSION PROTEIN NMRA FAMILY MEMBER"/>
    <property type="match status" value="1"/>
</dbReference>
<dbReference type="EMBL" id="JACHMB010000001">
    <property type="protein sequence ID" value="MBB5783251.1"/>
    <property type="molecule type" value="Genomic_DNA"/>
</dbReference>
<dbReference type="Proteomes" id="UP000579153">
    <property type="component" value="Unassembled WGS sequence"/>
</dbReference>
<dbReference type="Pfam" id="PF05368">
    <property type="entry name" value="NmrA"/>
    <property type="match status" value="1"/>
</dbReference>
<comment type="caution">
    <text evidence="4">The sequence shown here is derived from an EMBL/GenBank/DDBJ whole genome shotgun (WGS) entry which is preliminary data.</text>
</comment>
<evidence type="ECO:0000313" key="5">
    <source>
        <dbReference type="Proteomes" id="UP000579153"/>
    </source>
</evidence>
<accession>A0A7W9LGS0</accession>
<dbReference type="SUPFAM" id="SSF51735">
    <property type="entry name" value="NAD(P)-binding Rossmann-fold domains"/>
    <property type="match status" value="1"/>
</dbReference>
<comment type="similarity">
    <text evidence="1">Belongs to the NmrA-type oxidoreductase family.</text>
</comment>
<dbReference type="InterPro" id="IPR051164">
    <property type="entry name" value="NmrA-like_oxidored"/>
</dbReference>